<dbReference type="Gene3D" id="1.10.260.40">
    <property type="entry name" value="lambda repressor-like DNA-binding domains"/>
    <property type="match status" value="1"/>
</dbReference>
<comment type="caution">
    <text evidence="2">The sequence shown here is derived from an EMBL/GenBank/DDBJ whole genome shotgun (WGS) entry which is preliminary data.</text>
</comment>
<evidence type="ECO:0000259" key="1">
    <source>
        <dbReference type="PROSITE" id="PS50943"/>
    </source>
</evidence>
<dbReference type="EMBL" id="JBHTCJ010000017">
    <property type="protein sequence ID" value="MFC7344619.1"/>
    <property type="molecule type" value="Genomic_DNA"/>
</dbReference>
<dbReference type="PROSITE" id="PS50943">
    <property type="entry name" value="HTH_CROC1"/>
    <property type="match status" value="1"/>
</dbReference>
<gene>
    <name evidence="2" type="ORF">ACFQRI_24695</name>
</gene>
<proteinExistence type="predicted"/>
<dbReference type="RefSeq" id="WP_380672576.1">
    <property type="nucleotide sequence ID" value="NZ_JBHTCJ010000017.1"/>
</dbReference>
<evidence type="ECO:0000313" key="2">
    <source>
        <dbReference type="EMBL" id="MFC7344619.1"/>
    </source>
</evidence>
<dbReference type="SUPFAM" id="SSF47413">
    <property type="entry name" value="lambda repressor-like DNA-binding domains"/>
    <property type="match status" value="1"/>
</dbReference>
<feature type="domain" description="HTH cro/C1-type" evidence="1">
    <location>
        <begin position="4"/>
        <end position="35"/>
    </location>
</feature>
<dbReference type="InterPro" id="IPR010982">
    <property type="entry name" value="Lambda_DNA-bd_dom_sf"/>
</dbReference>
<reference evidence="3" key="1">
    <citation type="journal article" date="2019" name="Int. J. Syst. Evol. Microbiol.">
        <title>The Global Catalogue of Microorganisms (GCM) 10K type strain sequencing project: providing services to taxonomists for standard genome sequencing and annotation.</title>
        <authorList>
            <consortium name="The Broad Institute Genomics Platform"/>
            <consortium name="The Broad Institute Genome Sequencing Center for Infectious Disease"/>
            <person name="Wu L."/>
            <person name="Ma J."/>
        </authorList>
    </citation>
    <scope>NUCLEOTIDE SEQUENCE [LARGE SCALE GENOMIC DNA]</scope>
    <source>
        <strain evidence="3">WLHS5</strain>
    </source>
</reference>
<evidence type="ECO:0000313" key="3">
    <source>
        <dbReference type="Proteomes" id="UP001596504"/>
    </source>
</evidence>
<dbReference type="Proteomes" id="UP001596504">
    <property type="component" value="Unassembled WGS sequence"/>
</dbReference>
<sequence>MFSAIRKHLGLSQPSMAERLEVSVDLVKGWETGRRPLTRVSAEDLWRHEHVILAAGAPAELVSVLSEAIRADVILANVPGADDAHVLGPHPLAAIVPGRTLTELLAWPISGVPPRVLRGLVNGERAQLPAGDRKDLAHALAITAESADGNTEQGAMLRRQAAYLAASEPTMAGWTPPMPRRPVAVADSWLPEWPVQRSRAIAAASAGDVDALHQFVDTSLVSEQAKSANLTYWAYWCGEIPHVWRSDAQMVTTPVESWPGDKLLSTLLDGLVHAPYRDLCAHTLNTLLERKPHLVHAHRERLAETLTHSLDANHDGALAPSARDALQQTHYLVRSLR</sequence>
<accession>A0ABW2LRZ8</accession>
<organism evidence="2 3">
    <name type="scientific">Saccharopolyspora griseoalba</name>
    <dbReference type="NCBI Taxonomy" id="1431848"/>
    <lineage>
        <taxon>Bacteria</taxon>
        <taxon>Bacillati</taxon>
        <taxon>Actinomycetota</taxon>
        <taxon>Actinomycetes</taxon>
        <taxon>Pseudonocardiales</taxon>
        <taxon>Pseudonocardiaceae</taxon>
        <taxon>Saccharopolyspora</taxon>
    </lineage>
</organism>
<dbReference type="InterPro" id="IPR001387">
    <property type="entry name" value="Cro/C1-type_HTH"/>
</dbReference>
<name>A0ABW2LRZ8_9PSEU</name>
<protein>
    <submittedName>
        <fullName evidence="2">Helix-turn-helix domain-containing protein</fullName>
    </submittedName>
</protein>
<keyword evidence="3" id="KW-1185">Reference proteome</keyword>
<dbReference type="CDD" id="cd00093">
    <property type="entry name" value="HTH_XRE"/>
    <property type="match status" value="1"/>
</dbReference>